<dbReference type="Pfam" id="PF13439">
    <property type="entry name" value="Glyco_transf_4"/>
    <property type="match status" value="1"/>
</dbReference>
<evidence type="ECO:0000313" key="3">
    <source>
        <dbReference type="EMBL" id="GGM81403.1"/>
    </source>
</evidence>
<keyword evidence="4" id="KW-1185">Reference proteome</keyword>
<evidence type="ECO:0000259" key="1">
    <source>
        <dbReference type="Pfam" id="PF00534"/>
    </source>
</evidence>
<dbReference type="PANTHER" id="PTHR45947">
    <property type="entry name" value="SULFOQUINOVOSYL TRANSFERASE SQD2"/>
    <property type="match status" value="1"/>
</dbReference>
<dbReference type="Proteomes" id="UP000632339">
    <property type="component" value="Unassembled WGS sequence"/>
</dbReference>
<dbReference type="Gene3D" id="3.40.50.2000">
    <property type="entry name" value="Glycogen Phosphorylase B"/>
    <property type="match status" value="2"/>
</dbReference>
<dbReference type="EMBL" id="BMLI01000001">
    <property type="protein sequence ID" value="GGM81403.1"/>
    <property type="molecule type" value="Genomic_DNA"/>
</dbReference>
<evidence type="ECO:0000313" key="4">
    <source>
        <dbReference type="Proteomes" id="UP000632339"/>
    </source>
</evidence>
<dbReference type="SUPFAM" id="SSF53756">
    <property type="entry name" value="UDP-Glycosyltransferase/glycogen phosphorylase"/>
    <property type="match status" value="1"/>
</dbReference>
<name>A0ABQ2HGZ5_9BACT</name>
<sequence>MKILAIHNILWSHYKAKIFTELHQRLQKEGTDFFVLQLAFSELSRLGLKTDLSIHTYPYEVLFPGKAIEHIGHVEKAKKLLAALRQHRPGIVYLNGYYDPSYWLVMAYCKSRNIKIVLDFESSEISRRRVWWKEDLKKIFLSQCDALVCLGQKAAEYAQKLGVPRNRIMSVKNVGVDNDALLEIFTRELPLREQRKAKTGLPKYNFLYAGRFVERKNLDMFIRAFHEAKNSAANGHEWGLILSGEGNQKPKLQELVRSLGGDNWAQWMEPCEWYEVPIRYTLADVAVLPSTFEPFGFVTNEAMVYSMPILVSERCGSAHDLVIDGLNGFRFDPHNEADFTGKLLWFMDHPAKFRQMGSNGKAIIDQWSPDIITEELIQSFHKVSLHG</sequence>
<accession>A0ABQ2HGZ5</accession>
<evidence type="ECO:0000259" key="2">
    <source>
        <dbReference type="Pfam" id="PF13439"/>
    </source>
</evidence>
<dbReference type="PANTHER" id="PTHR45947:SF3">
    <property type="entry name" value="SULFOQUINOVOSYL TRANSFERASE SQD2"/>
    <property type="match status" value="1"/>
</dbReference>
<dbReference type="InterPro" id="IPR050194">
    <property type="entry name" value="Glycosyltransferase_grp1"/>
</dbReference>
<feature type="domain" description="Glycosyl transferase family 1" evidence="1">
    <location>
        <begin position="200"/>
        <end position="361"/>
    </location>
</feature>
<dbReference type="RefSeq" id="WP_019942526.1">
    <property type="nucleotide sequence ID" value="NZ_BMLI01000001.1"/>
</dbReference>
<dbReference type="InterPro" id="IPR001296">
    <property type="entry name" value="Glyco_trans_1"/>
</dbReference>
<protein>
    <submittedName>
        <fullName evidence="3">Uncharacterized protein</fullName>
    </submittedName>
</protein>
<feature type="domain" description="Glycosyltransferase subfamily 4-like N-terminal" evidence="2">
    <location>
        <begin position="20"/>
        <end position="173"/>
    </location>
</feature>
<proteinExistence type="predicted"/>
<gene>
    <name evidence="3" type="ORF">GCM10010967_11560</name>
</gene>
<organism evidence="3 4">
    <name type="scientific">Dyadobacter beijingensis</name>
    <dbReference type="NCBI Taxonomy" id="365489"/>
    <lineage>
        <taxon>Bacteria</taxon>
        <taxon>Pseudomonadati</taxon>
        <taxon>Bacteroidota</taxon>
        <taxon>Cytophagia</taxon>
        <taxon>Cytophagales</taxon>
        <taxon>Spirosomataceae</taxon>
        <taxon>Dyadobacter</taxon>
    </lineage>
</organism>
<dbReference type="Pfam" id="PF00534">
    <property type="entry name" value="Glycos_transf_1"/>
    <property type="match status" value="1"/>
</dbReference>
<dbReference type="CDD" id="cd03801">
    <property type="entry name" value="GT4_PimA-like"/>
    <property type="match status" value="1"/>
</dbReference>
<reference evidence="4" key="1">
    <citation type="journal article" date="2019" name="Int. J. Syst. Evol. Microbiol.">
        <title>The Global Catalogue of Microorganisms (GCM) 10K type strain sequencing project: providing services to taxonomists for standard genome sequencing and annotation.</title>
        <authorList>
            <consortium name="The Broad Institute Genomics Platform"/>
            <consortium name="The Broad Institute Genome Sequencing Center for Infectious Disease"/>
            <person name="Wu L."/>
            <person name="Ma J."/>
        </authorList>
    </citation>
    <scope>NUCLEOTIDE SEQUENCE [LARGE SCALE GENOMIC DNA]</scope>
    <source>
        <strain evidence="4">CGMCC 1.6375</strain>
    </source>
</reference>
<dbReference type="InterPro" id="IPR028098">
    <property type="entry name" value="Glyco_trans_4-like_N"/>
</dbReference>
<comment type="caution">
    <text evidence="3">The sequence shown here is derived from an EMBL/GenBank/DDBJ whole genome shotgun (WGS) entry which is preliminary data.</text>
</comment>